<protein>
    <submittedName>
        <fullName evidence="3">ZP domain-containing protein</fullName>
    </submittedName>
</protein>
<feature type="signal peptide" evidence="1">
    <location>
        <begin position="1"/>
        <end position="25"/>
    </location>
</feature>
<dbReference type="WBParaSite" id="SPAL_0000248600.1">
    <property type="protein sequence ID" value="SPAL_0000248600.1"/>
    <property type="gene ID" value="SPAL_0000248600"/>
</dbReference>
<accession>A0A0N5B8W3</accession>
<feature type="chain" id="PRO_5005893928" evidence="1">
    <location>
        <begin position="26"/>
        <end position="125"/>
    </location>
</feature>
<name>A0A0N5B8W3_STREA</name>
<dbReference type="Proteomes" id="UP000046392">
    <property type="component" value="Unplaced"/>
</dbReference>
<evidence type="ECO:0000313" key="2">
    <source>
        <dbReference type="Proteomes" id="UP000046392"/>
    </source>
</evidence>
<reference evidence="3" key="1">
    <citation type="submission" date="2017-02" db="UniProtKB">
        <authorList>
            <consortium name="WormBaseParasite"/>
        </authorList>
    </citation>
    <scope>IDENTIFICATION</scope>
</reference>
<sequence>MFLRIFTTLLIISIFFNPDSFFVNADVFVKGTPRFQGGIGGIGGYVEMKCTDDTPTGATHGIINGREYKVSTLRGGKDIPENCNVVFHIKIEKSLKEICKDQEFRKNWYYSCPFSFNVTHALAYK</sequence>
<keyword evidence="2" id="KW-1185">Reference proteome</keyword>
<evidence type="ECO:0000256" key="1">
    <source>
        <dbReference type="SAM" id="SignalP"/>
    </source>
</evidence>
<evidence type="ECO:0000313" key="3">
    <source>
        <dbReference type="WBParaSite" id="SPAL_0000248600.1"/>
    </source>
</evidence>
<keyword evidence="1" id="KW-0732">Signal</keyword>
<proteinExistence type="predicted"/>
<dbReference type="AlphaFoldDB" id="A0A0N5B8W3"/>
<organism evidence="2 3">
    <name type="scientific">Strongyloides papillosus</name>
    <name type="common">Intestinal threadworm</name>
    <dbReference type="NCBI Taxonomy" id="174720"/>
    <lineage>
        <taxon>Eukaryota</taxon>
        <taxon>Metazoa</taxon>
        <taxon>Ecdysozoa</taxon>
        <taxon>Nematoda</taxon>
        <taxon>Chromadorea</taxon>
        <taxon>Rhabditida</taxon>
        <taxon>Tylenchina</taxon>
        <taxon>Panagrolaimomorpha</taxon>
        <taxon>Strongyloidoidea</taxon>
        <taxon>Strongyloididae</taxon>
        <taxon>Strongyloides</taxon>
    </lineage>
</organism>